<evidence type="ECO:0000256" key="5">
    <source>
        <dbReference type="ARBA" id="ARBA00022737"/>
    </source>
</evidence>
<keyword evidence="5" id="KW-0677">Repeat</keyword>
<evidence type="ECO:0000256" key="8">
    <source>
        <dbReference type="ARBA" id="ARBA00022967"/>
    </source>
</evidence>
<reference evidence="11 12" key="1">
    <citation type="submission" date="2020-08" db="EMBL/GenBank/DDBJ databases">
        <title>Genomic Encyclopedia of Type Strains, Phase IV (KMG-IV): sequencing the most valuable type-strain genomes for metagenomic binning, comparative biology and taxonomic classification.</title>
        <authorList>
            <person name="Goeker M."/>
        </authorList>
    </citation>
    <scope>NUCLEOTIDE SEQUENCE [LARGE SCALE GENOMIC DNA]</scope>
    <source>
        <strain evidence="11 12">DSM 17245</strain>
    </source>
</reference>
<dbReference type="InterPro" id="IPR027417">
    <property type="entry name" value="P-loop_NTPase"/>
</dbReference>
<comment type="caution">
    <text evidence="11">The sequence shown here is derived from an EMBL/GenBank/DDBJ whole genome shotgun (WGS) entry which is preliminary data.</text>
</comment>
<evidence type="ECO:0000256" key="3">
    <source>
        <dbReference type="ARBA" id="ARBA00022475"/>
    </source>
</evidence>
<evidence type="ECO:0000256" key="9">
    <source>
        <dbReference type="ARBA" id="ARBA00023136"/>
    </source>
</evidence>
<feature type="domain" description="ABC transporter" evidence="10">
    <location>
        <begin position="253"/>
        <end position="492"/>
    </location>
</feature>
<gene>
    <name evidence="11" type="ORF">HNQ46_001803</name>
</gene>
<name>A0A7W9SGL9_9FIRM</name>
<keyword evidence="6" id="KW-0547">Nucleotide-binding</keyword>
<evidence type="ECO:0000256" key="6">
    <source>
        <dbReference type="ARBA" id="ARBA00022741"/>
    </source>
</evidence>
<dbReference type="InterPro" id="IPR050107">
    <property type="entry name" value="ABC_carbohydrate_import_ATPase"/>
</dbReference>
<evidence type="ECO:0000256" key="1">
    <source>
        <dbReference type="ARBA" id="ARBA00004202"/>
    </source>
</evidence>
<dbReference type="RefSeq" id="WP_330604573.1">
    <property type="nucleotide sequence ID" value="NZ_JACHHH010000009.1"/>
</dbReference>
<dbReference type="CDD" id="cd03216">
    <property type="entry name" value="ABC_Carb_Monos_I"/>
    <property type="match status" value="1"/>
</dbReference>
<keyword evidence="3" id="KW-1003">Cell membrane</keyword>
<dbReference type="CDD" id="cd03215">
    <property type="entry name" value="ABC_Carb_Monos_II"/>
    <property type="match status" value="1"/>
</dbReference>
<evidence type="ECO:0000256" key="7">
    <source>
        <dbReference type="ARBA" id="ARBA00022840"/>
    </source>
</evidence>
<dbReference type="Proteomes" id="UP000522163">
    <property type="component" value="Unassembled WGS sequence"/>
</dbReference>
<keyword evidence="9" id="KW-0472">Membrane</keyword>
<accession>A0A7W9SGL9</accession>
<evidence type="ECO:0000313" key="12">
    <source>
        <dbReference type="Proteomes" id="UP000522163"/>
    </source>
</evidence>
<dbReference type="SMART" id="SM00382">
    <property type="entry name" value="AAA"/>
    <property type="match status" value="2"/>
</dbReference>
<dbReference type="EMBL" id="JACHHH010000009">
    <property type="protein sequence ID" value="MBB6041813.1"/>
    <property type="molecule type" value="Genomic_DNA"/>
</dbReference>
<dbReference type="PANTHER" id="PTHR43790:SF1">
    <property type="entry name" value="XYLOSE IMPORT ATP-BINDING PROTEIN XYLG"/>
    <property type="match status" value="1"/>
</dbReference>
<evidence type="ECO:0000259" key="10">
    <source>
        <dbReference type="PROSITE" id="PS50893"/>
    </source>
</evidence>
<dbReference type="GO" id="GO:0005886">
    <property type="term" value="C:plasma membrane"/>
    <property type="evidence" value="ECO:0007669"/>
    <property type="project" value="UniProtKB-SubCell"/>
</dbReference>
<dbReference type="InterPro" id="IPR017871">
    <property type="entry name" value="ABC_transporter-like_CS"/>
</dbReference>
<organism evidence="11 12">
    <name type="scientific">Oribacterium sinus</name>
    <dbReference type="NCBI Taxonomy" id="237576"/>
    <lineage>
        <taxon>Bacteria</taxon>
        <taxon>Bacillati</taxon>
        <taxon>Bacillota</taxon>
        <taxon>Clostridia</taxon>
        <taxon>Lachnospirales</taxon>
        <taxon>Lachnospiraceae</taxon>
        <taxon>Oribacterium</taxon>
    </lineage>
</organism>
<dbReference type="Pfam" id="PF00005">
    <property type="entry name" value="ABC_tran"/>
    <property type="match status" value="2"/>
</dbReference>
<dbReference type="GeneID" id="85015335"/>
<dbReference type="AlphaFoldDB" id="A0A7W9SGL9"/>
<proteinExistence type="predicted"/>
<evidence type="ECO:0000313" key="11">
    <source>
        <dbReference type="EMBL" id="MBB6041813.1"/>
    </source>
</evidence>
<dbReference type="GO" id="GO:0016887">
    <property type="term" value="F:ATP hydrolysis activity"/>
    <property type="evidence" value="ECO:0007669"/>
    <property type="project" value="InterPro"/>
</dbReference>
<dbReference type="InterPro" id="IPR003593">
    <property type="entry name" value="AAA+_ATPase"/>
</dbReference>
<evidence type="ECO:0000256" key="4">
    <source>
        <dbReference type="ARBA" id="ARBA00022597"/>
    </source>
</evidence>
<dbReference type="PANTHER" id="PTHR43790">
    <property type="entry name" value="CARBOHYDRATE TRANSPORT ATP-BINDING PROTEIN MG119-RELATED"/>
    <property type="match status" value="1"/>
</dbReference>
<dbReference type="SUPFAM" id="SSF52540">
    <property type="entry name" value="P-loop containing nucleoside triphosphate hydrolases"/>
    <property type="match status" value="2"/>
</dbReference>
<dbReference type="GO" id="GO:0005524">
    <property type="term" value="F:ATP binding"/>
    <property type="evidence" value="ECO:0007669"/>
    <property type="project" value="UniProtKB-KW"/>
</dbReference>
<keyword evidence="8" id="KW-1278">Translocase</keyword>
<dbReference type="PROSITE" id="PS00211">
    <property type="entry name" value="ABC_TRANSPORTER_1"/>
    <property type="match status" value="1"/>
</dbReference>
<dbReference type="InterPro" id="IPR003439">
    <property type="entry name" value="ABC_transporter-like_ATP-bd"/>
</dbReference>
<comment type="subcellular location">
    <subcellularLocation>
        <location evidence="1">Cell membrane</location>
        <topology evidence="1">Peripheral membrane protein</topology>
    </subcellularLocation>
</comment>
<evidence type="ECO:0000256" key="2">
    <source>
        <dbReference type="ARBA" id="ARBA00022448"/>
    </source>
</evidence>
<keyword evidence="2" id="KW-0813">Transport</keyword>
<keyword evidence="7 11" id="KW-0067">ATP-binding</keyword>
<sequence>MENILSVKGIKKSFGGVHALKGVDLTIKKGETHCLAGENGCGKSTIIKVISGFYKPDAGTIEVNGIVHPHMTPSDAIKAGIQVIYQDFSLFPNLSVMENLAFNQVLANNEKFVNKKKFRTIAEEAIQKINFDVDLDARVEQLPVADKQLIAISRALVHDAKFIIMDEPTTALTSKEVNRLFDIIAELKSKGITILFVSHKLDEVFEISDSITVLRSGENVISCPASEMTEDKFTYYMTGRHFENESSTLPKEISKEVILEAQNLSAKGFEDVSFQLHKGEILGVTGQLGSGRTELSLSLFGLNRPVSGKIIMEGQEVNLNSVQEAQKLKIALVPEDRLTEGLFIPQSITDNITVTRLNSLSNMGVLNKGRLMNEASTWVEKLEIATQNPTNAAGTLSGGNQQKVVLAKWLSDNPKILILNGPTVGVDIGAKYDIHKLLKQLAMQGMSIIVVSDDTAEVVSLCDRAIVMQGGKMTGALEKEDLNTVNLNKATV</sequence>
<protein>
    <submittedName>
        <fullName evidence="11">Simple sugar transport system ATP-binding protein</fullName>
    </submittedName>
</protein>
<dbReference type="Gene3D" id="3.40.50.300">
    <property type="entry name" value="P-loop containing nucleotide triphosphate hydrolases"/>
    <property type="match status" value="2"/>
</dbReference>
<dbReference type="FunFam" id="3.40.50.300:FF:000127">
    <property type="entry name" value="Ribose import ATP-binding protein RbsA"/>
    <property type="match status" value="1"/>
</dbReference>
<dbReference type="PROSITE" id="PS50893">
    <property type="entry name" value="ABC_TRANSPORTER_2"/>
    <property type="match status" value="2"/>
</dbReference>
<keyword evidence="4 11" id="KW-0762">Sugar transport</keyword>
<feature type="domain" description="ABC transporter" evidence="10">
    <location>
        <begin position="5"/>
        <end position="241"/>
    </location>
</feature>